<dbReference type="Proteomes" id="UP000058857">
    <property type="component" value="Chromosome 1"/>
</dbReference>
<accession>A0A0S2IWN8</accession>
<evidence type="ECO:0000313" key="1">
    <source>
        <dbReference type="EMBL" id="ALO28040.1"/>
    </source>
</evidence>
<evidence type="ECO:0000313" key="2">
    <source>
        <dbReference type="Proteomes" id="UP000058857"/>
    </source>
</evidence>
<protein>
    <submittedName>
        <fullName evidence="1">Uncharacterized protein</fullName>
    </submittedName>
</protein>
<sequence length="50" mass="5954">MIFQKSRYAYYHKFISKAKKNYFKRGSNTLGALTLKFVSQYQKKSVTLIQ</sequence>
<dbReference type="RefSeq" id="WP_002739832.1">
    <property type="nucleotide sequence ID" value="NZ_CP012029.1"/>
</dbReference>
<gene>
    <name evidence="1" type="ORF">LBBP_03879</name>
</gene>
<name>A0A0S2IWN8_LEPBO</name>
<dbReference type="AlphaFoldDB" id="A0A0S2IWN8"/>
<proteinExistence type="predicted"/>
<organism evidence="1">
    <name type="scientific">Leptospira borgpetersenii serovar Ballum</name>
    <dbReference type="NCBI Taxonomy" id="280505"/>
    <lineage>
        <taxon>Bacteria</taxon>
        <taxon>Pseudomonadati</taxon>
        <taxon>Spirochaetota</taxon>
        <taxon>Spirochaetia</taxon>
        <taxon>Leptospirales</taxon>
        <taxon>Leptospiraceae</taxon>
        <taxon>Leptospira</taxon>
    </lineage>
</organism>
<dbReference type="PATRIC" id="fig|280505.15.peg.3778"/>
<dbReference type="EMBL" id="CP012029">
    <property type="protein sequence ID" value="ALO28040.1"/>
    <property type="molecule type" value="Genomic_DNA"/>
</dbReference>
<reference evidence="1 2" key="1">
    <citation type="journal article" date="2015" name="PLoS Negl. Trop. Dis.">
        <title>Distribution of Plasmids in Distinct Leptospira Pathogenic Species.</title>
        <authorList>
            <person name="Wang Y."/>
            <person name="Zhuang X."/>
            <person name="Zhong Y."/>
            <person name="Zhang C."/>
            <person name="Zhang Y."/>
            <person name="Zeng L."/>
            <person name="Zhu Y."/>
            <person name="He P."/>
            <person name="Dong K."/>
            <person name="Pal U."/>
            <person name="Guo X."/>
            <person name="Qin J."/>
        </authorList>
    </citation>
    <scope>NUCLEOTIDE SEQUENCE [LARGE SCALE GENOMIC DNA]</scope>
    <source>
        <strain evidence="1 2">56604</strain>
    </source>
</reference>